<evidence type="ECO:0000313" key="2">
    <source>
        <dbReference type="Proteomes" id="UP000838756"/>
    </source>
</evidence>
<dbReference type="Proteomes" id="UP000838756">
    <property type="component" value="Unassembled WGS sequence"/>
</dbReference>
<comment type="caution">
    <text evidence="1">The sequence shown here is derived from an EMBL/GenBank/DDBJ whole genome shotgun (WGS) entry which is preliminary data.</text>
</comment>
<name>A0A8S4QNA1_9NEOP</name>
<organism evidence="1 2">
    <name type="scientific">Pararge aegeria aegeria</name>
    <dbReference type="NCBI Taxonomy" id="348720"/>
    <lineage>
        <taxon>Eukaryota</taxon>
        <taxon>Metazoa</taxon>
        <taxon>Ecdysozoa</taxon>
        <taxon>Arthropoda</taxon>
        <taxon>Hexapoda</taxon>
        <taxon>Insecta</taxon>
        <taxon>Pterygota</taxon>
        <taxon>Neoptera</taxon>
        <taxon>Endopterygota</taxon>
        <taxon>Lepidoptera</taxon>
        <taxon>Glossata</taxon>
        <taxon>Ditrysia</taxon>
        <taxon>Papilionoidea</taxon>
        <taxon>Nymphalidae</taxon>
        <taxon>Satyrinae</taxon>
        <taxon>Satyrini</taxon>
        <taxon>Parargina</taxon>
        <taxon>Pararge</taxon>
    </lineage>
</organism>
<dbReference type="EMBL" id="CAKXAJ010016241">
    <property type="protein sequence ID" value="CAH2216649.1"/>
    <property type="molecule type" value="Genomic_DNA"/>
</dbReference>
<evidence type="ECO:0000313" key="1">
    <source>
        <dbReference type="EMBL" id="CAH2216649.1"/>
    </source>
</evidence>
<sequence length="75" mass="8168">MIASLAGRFVLASDNCISSTLTIPDGNHDLQCSYAFDAGRFEGGLGYTDSGYRNVWGGERTKAEVELSHWVTTHN</sequence>
<protein>
    <submittedName>
        <fullName evidence="1">Jg25247 protein</fullName>
    </submittedName>
</protein>
<dbReference type="AlphaFoldDB" id="A0A8S4QNA1"/>
<proteinExistence type="predicted"/>
<keyword evidence="2" id="KW-1185">Reference proteome</keyword>
<gene>
    <name evidence="1" type="primary">jg25247</name>
    <name evidence="1" type="ORF">PAEG_LOCUS4627</name>
</gene>
<accession>A0A8S4QNA1</accession>
<reference evidence="1" key="1">
    <citation type="submission" date="2022-03" db="EMBL/GenBank/DDBJ databases">
        <authorList>
            <person name="Lindestad O."/>
        </authorList>
    </citation>
    <scope>NUCLEOTIDE SEQUENCE</scope>
</reference>